<dbReference type="Proteomes" id="UP000768567">
    <property type="component" value="Unassembled WGS sequence"/>
</dbReference>
<reference evidence="2 3" key="1">
    <citation type="submission" date="2020-10" db="EMBL/GenBank/DDBJ databases">
        <title>ChiBAC.</title>
        <authorList>
            <person name="Zenner C."/>
            <person name="Hitch T.C.A."/>
            <person name="Clavel T."/>
        </authorList>
    </citation>
    <scope>NUCLEOTIDE SEQUENCE [LARGE SCALE GENOMIC DNA]</scope>
    <source>
        <strain evidence="2 3">DSM 109015</strain>
    </source>
</reference>
<feature type="transmembrane region" description="Helical" evidence="1">
    <location>
        <begin position="267"/>
        <end position="285"/>
    </location>
</feature>
<keyword evidence="1" id="KW-0472">Membrane</keyword>
<evidence type="ECO:0000256" key="1">
    <source>
        <dbReference type="SAM" id="Phobius"/>
    </source>
</evidence>
<name>A0ABR9R629_9FIRM</name>
<evidence type="ECO:0000313" key="2">
    <source>
        <dbReference type="EMBL" id="MBE5038589.1"/>
    </source>
</evidence>
<dbReference type="EMBL" id="JADCKC010000003">
    <property type="protein sequence ID" value="MBE5038589.1"/>
    <property type="molecule type" value="Genomic_DNA"/>
</dbReference>
<gene>
    <name evidence="2" type="ORF">INF35_12395</name>
</gene>
<feature type="transmembrane region" description="Helical" evidence="1">
    <location>
        <begin position="143"/>
        <end position="164"/>
    </location>
</feature>
<feature type="transmembrane region" description="Helical" evidence="1">
    <location>
        <begin position="355"/>
        <end position="373"/>
    </location>
</feature>
<proteinExistence type="predicted"/>
<feature type="transmembrane region" description="Helical" evidence="1">
    <location>
        <begin position="107"/>
        <end position="123"/>
    </location>
</feature>
<feature type="transmembrane region" description="Helical" evidence="1">
    <location>
        <begin position="215"/>
        <end position="236"/>
    </location>
</feature>
<feature type="transmembrane region" description="Helical" evidence="1">
    <location>
        <begin position="24"/>
        <end position="43"/>
    </location>
</feature>
<feature type="transmembrane region" description="Helical" evidence="1">
    <location>
        <begin position="480"/>
        <end position="497"/>
    </location>
</feature>
<feature type="transmembrane region" description="Helical" evidence="1">
    <location>
        <begin position="82"/>
        <end position="100"/>
    </location>
</feature>
<accession>A0ABR9R629</accession>
<feature type="transmembrane region" description="Helical" evidence="1">
    <location>
        <begin position="305"/>
        <end position="325"/>
    </location>
</feature>
<keyword evidence="1" id="KW-0812">Transmembrane</keyword>
<feature type="transmembrane region" description="Helical" evidence="1">
    <location>
        <begin position="50"/>
        <end position="70"/>
    </location>
</feature>
<keyword evidence="1" id="KW-1133">Transmembrane helix</keyword>
<evidence type="ECO:0000313" key="3">
    <source>
        <dbReference type="Proteomes" id="UP000768567"/>
    </source>
</evidence>
<feature type="transmembrane region" description="Helical" evidence="1">
    <location>
        <begin position="330"/>
        <end position="349"/>
    </location>
</feature>
<feature type="transmembrane region" description="Helical" evidence="1">
    <location>
        <begin position="439"/>
        <end position="460"/>
    </location>
</feature>
<keyword evidence="3" id="KW-1185">Reference proteome</keyword>
<feature type="transmembrane region" description="Helical" evidence="1">
    <location>
        <begin position="531"/>
        <end position="553"/>
    </location>
</feature>
<feature type="transmembrane region" description="Helical" evidence="1">
    <location>
        <begin position="380"/>
        <end position="399"/>
    </location>
</feature>
<dbReference type="RefSeq" id="WP_193502853.1">
    <property type="nucleotide sequence ID" value="NZ_JADCKC010000003.1"/>
</dbReference>
<sequence>MPAAIPVLDRPAAPGLRAPSLPVLLPWVLTGLCFAAYLAVITLSGASLFGAVRFFCAAALYLVLPGWLMARRLGPRAPGLRPLLTAVYGCALLGVCFCAGVRLNAGWLVHVVPLLAAAGLAIWERRAPIDGVVPLFRRPGLSALPAALPLLAVLWGMLCLFFALSFGARNAHPLAAGSVVLDKDLLWNIGNAEAFLDAFPPQDIRFSGVRFSYHYLTELMAAALAAVAGVPCYDVFTFFSGPLFLLGELAALYSLGLILYEGQGKKAAVLPVLLFGFQSASMWKALPTGDGIFGNTLLRHLTTNINAQATAVIFFAAFLGLFALISRQKFAVGPVWWAAYFVTFALFTLAKGPQAGIALCALAVAMVFVLLFQKPRYGRALLCLAGTAAVFAGMYRLLYSAGANTSMIFSIFAMEKTRAYQWLSPLTDWLCAHLPISGYVWLVGIGIVDAFFMMPFQFVLWLRSVPGALRHLPKLDPAHIFLHAGTVGGFLAYHIFWHESSSQVYFALFAMICMTLPAVEQLPKLRKPGLMTAAGWVCGAAGLLTTLCMALALCRIGGAQLARTTGLTEAVSAPNAATASDEEAALWMKENLPAGTVFATNRTSSTPATAEEDGISNLYTAFSGVQCYMEGWTYAMSNMGVEQSIVEHRRDVTAQLFGGSADADTISALCEEEGIDCLVWSKRFGGSAPALSPAFENADVAIYLLE</sequence>
<organism evidence="2 3">
    <name type="scientific">Gemmiger gallinarum</name>
    <dbReference type="NCBI Taxonomy" id="2779354"/>
    <lineage>
        <taxon>Bacteria</taxon>
        <taxon>Bacillati</taxon>
        <taxon>Bacillota</taxon>
        <taxon>Clostridia</taxon>
        <taxon>Eubacteriales</taxon>
        <taxon>Gemmiger</taxon>
    </lineage>
</organism>
<feature type="transmembrane region" description="Helical" evidence="1">
    <location>
        <begin position="242"/>
        <end position="260"/>
    </location>
</feature>
<comment type="caution">
    <text evidence="2">The sequence shown here is derived from an EMBL/GenBank/DDBJ whole genome shotgun (WGS) entry which is preliminary data.</text>
</comment>
<protein>
    <submittedName>
        <fullName evidence="2">Uncharacterized protein</fullName>
    </submittedName>
</protein>